<keyword evidence="1" id="KW-0175">Coiled coil</keyword>
<evidence type="ECO:0000256" key="3">
    <source>
        <dbReference type="SAM" id="Phobius"/>
    </source>
</evidence>
<keyword evidence="3" id="KW-1133">Transmembrane helix</keyword>
<gene>
    <name evidence="5" type="ORF">Tci_031217</name>
</gene>
<keyword evidence="3" id="KW-0472">Membrane</keyword>
<feature type="coiled-coil region" evidence="1">
    <location>
        <begin position="360"/>
        <end position="394"/>
    </location>
</feature>
<comment type="caution">
    <text evidence="5">The sequence shown here is derived from an EMBL/GenBank/DDBJ whole genome shotgun (WGS) entry which is preliminary data.</text>
</comment>
<sequence>MINTSSPPVANGIGHTVVESWFLRSSQSRERFILANSRADMNYLHGLQTHMQRIRDRAGSLCSISDSIILNFGVDAAEEFKENMLSDYCCQAKLMLLINARTHTLIWRNKIDLEEQSLDDLFNSLRIYEAEVKSSSSISTFTQNIAFVSFSNTDSTNEPVSVAASFPVVSAKLPVAALLNVDTLINVVIYSFFASQSNTPQLDNKDLKQIDADDLKEMDLKWQMAMSPKDTRQSGAAEPQRRSILVDTSTSNALVSQCDGVGSYDCSFQAEEEPTNYALMTFTSSSSSSDNEVVSCSKTCTKSYANLQSHYDKLTDDYRKSQFDVIYYKTGLEFVEARLLVYKQNEYVFKEDIKLLKLEVQLRNNALAVIRQNLKKAEQERDDLKLKLEKFQTSSKNLRTFFPPKPDLVFHNAPNDVETVHTAFNVKLSPTKPDNDLTHTHKPSAPIIEDWVSDSEDESETKILQNKEISKPTSNGTRRNRKACCVCKSLDHLIKDCDYHEKKLAQTTARTHAPRGHHKQYASMPLLNPQRHVVPTAVVPMSKLVPINAARPITAAVLNINEWKPKCPILDHVSYNTSESMTLKRFDYNDALGRSNGCSWHMTGSMSYLSEFEEINGGYVAFGGNPKGGKISSKEFEDFFDNNINEDNAASTLVLVVGYFSPNSTNTFSVVGPSNAAASPTHRKSSYVDSSQLPNDPNMLELEDITYFDNEDNVGAEADFNNLETSITVSPILTTRVQKDHPVTQIIGGASLIQDVKVWVLVDLPHRKRVIGHTQEEGIDYEEVFAPVARIEAIRLFLAYASFMGFMVYQMDVKSAFLYGTIEEEVYVCQPSGFEDLDYPDKVYKVVKALYGLHQAPRACDLTRHCVLTYIAFCLIFVLQVAFCPRLRFVKALRFAYLKTIYCVLLRTNSAKIKTALRFV</sequence>
<feature type="domain" description="Reverse transcriptase Ty1/copia-type" evidence="4">
    <location>
        <begin position="766"/>
        <end position="873"/>
    </location>
</feature>
<evidence type="ECO:0000313" key="5">
    <source>
        <dbReference type="EMBL" id="GEU59239.1"/>
    </source>
</evidence>
<reference evidence="5" key="1">
    <citation type="journal article" date="2019" name="Sci. Rep.">
        <title>Draft genome of Tanacetum cinerariifolium, the natural source of mosquito coil.</title>
        <authorList>
            <person name="Yamashiro T."/>
            <person name="Shiraishi A."/>
            <person name="Satake H."/>
            <person name="Nakayama K."/>
        </authorList>
    </citation>
    <scope>NUCLEOTIDE SEQUENCE</scope>
</reference>
<dbReference type="AlphaFoldDB" id="A0A6L2LDM1"/>
<evidence type="ECO:0000256" key="1">
    <source>
        <dbReference type="SAM" id="Coils"/>
    </source>
</evidence>
<name>A0A6L2LDM1_TANCI</name>
<feature type="transmembrane region" description="Helical" evidence="3">
    <location>
        <begin position="867"/>
        <end position="884"/>
    </location>
</feature>
<evidence type="ECO:0000259" key="4">
    <source>
        <dbReference type="Pfam" id="PF07727"/>
    </source>
</evidence>
<dbReference type="EMBL" id="BKCJ010004138">
    <property type="protein sequence ID" value="GEU59239.1"/>
    <property type="molecule type" value="Genomic_DNA"/>
</dbReference>
<accession>A0A6L2LDM1</accession>
<feature type="region of interest" description="Disordered" evidence="2">
    <location>
        <begin position="673"/>
        <end position="693"/>
    </location>
</feature>
<keyword evidence="3" id="KW-0812">Transmembrane</keyword>
<proteinExistence type="predicted"/>
<dbReference type="Pfam" id="PF07727">
    <property type="entry name" value="RVT_2"/>
    <property type="match status" value="1"/>
</dbReference>
<protein>
    <submittedName>
        <fullName evidence="5">Copia protein</fullName>
    </submittedName>
</protein>
<evidence type="ECO:0000256" key="2">
    <source>
        <dbReference type="SAM" id="MobiDB-lite"/>
    </source>
</evidence>
<dbReference type="InterPro" id="IPR013103">
    <property type="entry name" value="RVT_2"/>
</dbReference>
<organism evidence="5">
    <name type="scientific">Tanacetum cinerariifolium</name>
    <name type="common">Dalmatian daisy</name>
    <name type="synonym">Chrysanthemum cinerariifolium</name>
    <dbReference type="NCBI Taxonomy" id="118510"/>
    <lineage>
        <taxon>Eukaryota</taxon>
        <taxon>Viridiplantae</taxon>
        <taxon>Streptophyta</taxon>
        <taxon>Embryophyta</taxon>
        <taxon>Tracheophyta</taxon>
        <taxon>Spermatophyta</taxon>
        <taxon>Magnoliopsida</taxon>
        <taxon>eudicotyledons</taxon>
        <taxon>Gunneridae</taxon>
        <taxon>Pentapetalae</taxon>
        <taxon>asterids</taxon>
        <taxon>campanulids</taxon>
        <taxon>Asterales</taxon>
        <taxon>Asteraceae</taxon>
        <taxon>Asteroideae</taxon>
        <taxon>Anthemideae</taxon>
        <taxon>Anthemidinae</taxon>
        <taxon>Tanacetum</taxon>
    </lineage>
</organism>